<organism evidence="1 2">
    <name type="scientific">Marinobacter persicus</name>
    <dbReference type="NCBI Taxonomy" id="930118"/>
    <lineage>
        <taxon>Bacteria</taxon>
        <taxon>Pseudomonadati</taxon>
        <taxon>Pseudomonadota</taxon>
        <taxon>Gammaproteobacteria</taxon>
        <taxon>Pseudomonadales</taxon>
        <taxon>Marinobacteraceae</taxon>
        <taxon>Marinobacter</taxon>
    </lineage>
</organism>
<dbReference type="AlphaFoldDB" id="A0A1I3XLW9"/>
<keyword evidence="2" id="KW-1185">Reference proteome</keyword>
<protein>
    <submittedName>
        <fullName evidence="1">Uncharacterized protein</fullName>
    </submittedName>
</protein>
<dbReference type="RefSeq" id="WP_091706226.1">
    <property type="nucleotide sequence ID" value="NZ_BMYN01000008.1"/>
</dbReference>
<dbReference type="Proteomes" id="UP000199445">
    <property type="component" value="Unassembled WGS sequence"/>
</dbReference>
<proteinExistence type="predicted"/>
<sequence>MTELLIVGVFVIFVAVAVWWNKQNTDPAEQACAREIGALLKADRDAKPQAIADVFSKHGIARSRCKQVGRLVMPQLRKHGLNPEDAKIAMIQVRAAYSLVQSKPDQHSSFP</sequence>
<evidence type="ECO:0000313" key="2">
    <source>
        <dbReference type="Proteomes" id="UP000199445"/>
    </source>
</evidence>
<name>A0A1I3XLW9_9GAMM</name>
<evidence type="ECO:0000313" key="1">
    <source>
        <dbReference type="EMBL" id="SFK20349.1"/>
    </source>
</evidence>
<dbReference type="EMBL" id="FOSC01000012">
    <property type="protein sequence ID" value="SFK20349.1"/>
    <property type="molecule type" value="Genomic_DNA"/>
</dbReference>
<dbReference type="OrthoDB" id="6370345at2"/>
<accession>A0A1I3XLW9</accession>
<reference evidence="1 2" key="1">
    <citation type="submission" date="2016-10" db="EMBL/GenBank/DDBJ databases">
        <authorList>
            <person name="de Groot N.N."/>
        </authorList>
    </citation>
    <scope>NUCLEOTIDE SEQUENCE [LARGE SCALE GENOMIC DNA]</scope>
    <source>
        <strain evidence="1 2">IBRC-M 10445</strain>
    </source>
</reference>
<gene>
    <name evidence="1" type="ORF">SAMN05216429_11228</name>
</gene>